<protein>
    <submittedName>
        <fullName evidence="1">Uncharacterized protein</fullName>
    </submittedName>
</protein>
<sequence length="198" mass="23468">MAKDYRIIRQRVHAILWLKEIEEEEEKKRGPLDDSIERLLDTCPEFFDSHDREFHVASLPYKPDFKVMPEGWDGTTKDPDEVHYEISVREDEMLYQDFVRRMTFNKKQAMSDYYAIGLKIMNQLVSEINQIKKSTKQSSFLRFQVLGILQRKLGVAVVRESVVEDLPEGHGDIGTKELMHMSEEETKEYLAWSMWYLL</sequence>
<dbReference type="Proteomes" id="UP000541444">
    <property type="component" value="Unassembled WGS sequence"/>
</dbReference>
<dbReference type="EMBL" id="JACGCM010000150">
    <property type="protein sequence ID" value="KAF6175745.1"/>
    <property type="molecule type" value="Genomic_DNA"/>
</dbReference>
<name>A0A7J7P8H0_9MAGN</name>
<evidence type="ECO:0000313" key="1">
    <source>
        <dbReference type="EMBL" id="KAF6175745.1"/>
    </source>
</evidence>
<organism evidence="1 2">
    <name type="scientific">Kingdonia uniflora</name>
    <dbReference type="NCBI Taxonomy" id="39325"/>
    <lineage>
        <taxon>Eukaryota</taxon>
        <taxon>Viridiplantae</taxon>
        <taxon>Streptophyta</taxon>
        <taxon>Embryophyta</taxon>
        <taxon>Tracheophyta</taxon>
        <taxon>Spermatophyta</taxon>
        <taxon>Magnoliopsida</taxon>
        <taxon>Ranunculales</taxon>
        <taxon>Circaeasteraceae</taxon>
        <taxon>Kingdonia</taxon>
    </lineage>
</organism>
<evidence type="ECO:0000313" key="2">
    <source>
        <dbReference type="Proteomes" id="UP000541444"/>
    </source>
</evidence>
<proteinExistence type="predicted"/>
<keyword evidence="2" id="KW-1185">Reference proteome</keyword>
<dbReference type="AlphaFoldDB" id="A0A7J7P8H0"/>
<gene>
    <name evidence="1" type="ORF">GIB67_038956</name>
</gene>
<dbReference type="PANTHER" id="PTHR35476:SF3">
    <property type="entry name" value="SMALL RIBOSOMAL SUBUNIT PROTEIN MS75"/>
    <property type="match status" value="1"/>
</dbReference>
<dbReference type="PANTHER" id="PTHR35476">
    <property type="entry name" value="MUCIN-LIKE PROTEIN"/>
    <property type="match status" value="1"/>
</dbReference>
<reference evidence="1 2" key="1">
    <citation type="journal article" date="2020" name="IScience">
        <title>Genome Sequencing of the Endangered Kingdonia uniflora (Circaeasteraceae, Ranunculales) Reveals Potential Mechanisms of Evolutionary Specialization.</title>
        <authorList>
            <person name="Sun Y."/>
            <person name="Deng T."/>
            <person name="Zhang A."/>
            <person name="Moore M.J."/>
            <person name="Landis J.B."/>
            <person name="Lin N."/>
            <person name="Zhang H."/>
            <person name="Zhang X."/>
            <person name="Huang J."/>
            <person name="Zhang X."/>
            <person name="Sun H."/>
            <person name="Wang H."/>
        </authorList>
    </citation>
    <scope>NUCLEOTIDE SEQUENCE [LARGE SCALE GENOMIC DNA]</scope>
    <source>
        <strain evidence="1">TB1705</strain>
        <tissue evidence="1">Leaf</tissue>
    </source>
</reference>
<comment type="caution">
    <text evidence="1">The sequence shown here is derived from an EMBL/GenBank/DDBJ whole genome shotgun (WGS) entry which is preliminary data.</text>
</comment>
<accession>A0A7J7P8H0</accession>
<dbReference type="InterPro" id="IPR052851">
    <property type="entry name" value="GCD1_mitochondrial"/>
</dbReference>
<dbReference type="OrthoDB" id="1919613at2759"/>